<sequence>MEENKREHVRVGWQRNTLEDYTVQQARASQTKNPFMTIQPAFKEIVGFAKESDWPGLTLLHEKSYAFAHEAGVYDDATKSVYFTANWQSSRDPLKIHSVHTETLKLTEQNFDKVINANGACMLGHAILFCAQGDMEHNGGLVLVVPSTGEQVVLLDHFHGKPFNSLNDVVIEHPTGCIWFTDPDYAYAQGFRPRPQLPNHVYRYDLTTQACSVVEADLKKPNGLCFSHDYKHMYITDTGAIAAHEKPGEVYYDETGPSTIYKYDVINGTLHNKRTFAYIANGVPDGIKCDTKGNVYTGCGDGIQVFEPERGTLIGKILVPGGVANFNFARGRIWIYNETKLWVADVAARGCLEQIECSSS</sequence>
<reference evidence="2 3" key="1">
    <citation type="submission" date="2016-07" db="EMBL/GenBank/DDBJ databases">
        <title>Pervasive Adenine N6-methylation of Active Genes in Fungi.</title>
        <authorList>
            <consortium name="DOE Joint Genome Institute"/>
            <person name="Mondo S.J."/>
            <person name="Dannebaum R.O."/>
            <person name="Kuo R.C."/>
            <person name="Labutti K."/>
            <person name="Haridas S."/>
            <person name="Kuo A."/>
            <person name="Salamov A."/>
            <person name="Ahrendt S.R."/>
            <person name="Lipzen A."/>
            <person name="Sullivan W."/>
            <person name="Andreopoulos W.B."/>
            <person name="Clum A."/>
            <person name="Lindquist E."/>
            <person name="Daum C."/>
            <person name="Ramamoorthy G.K."/>
            <person name="Gryganskyi A."/>
            <person name="Culley D."/>
            <person name="Magnuson J.K."/>
            <person name="James T.Y."/>
            <person name="O'Malley M.A."/>
            <person name="Stajich J.E."/>
            <person name="Spatafora J.W."/>
            <person name="Visel A."/>
            <person name="Grigoriev I.V."/>
        </authorList>
    </citation>
    <scope>NUCLEOTIDE SEQUENCE [LARGE SCALE GENOMIC DNA]</scope>
    <source>
        <strain evidence="2 3">12-1054</strain>
    </source>
</reference>
<dbReference type="Proteomes" id="UP000193685">
    <property type="component" value="Unassembled WGS sequence"/>
</dbReference>
<gene>
    <name evidence="2" type="ORF">BCR37DRAFT_382619</name>
</gene>
<protein>
    <recommendedName>
        <fullName evidence="1">SMP-30/Gluconolactonase/LRE-like region domain-containing protein</fullName>
    </recommendedName>
</protein>
<dbReference type="Pfam" id="PF08450">
    <property type="entry name" value="SGL"/>
    <property type="match status" value="2"/>
</dbReference>
<organism evidence="2 3">
    <name type="scientific">Protomyces lactucae-debilis</name>
    <dbReference type="NCBI Taxonomy" id="2754530"/>
    <lineage>
        <taxon>Eukaryota</taxon>
        <taxon>Fungi</taxon>
        <taxon>Dikarya</taxon>
        <taxon>Ascomycota</taxon>
        <taxon>Taphrinomycotina</taxon>
        <taxon>Taphrinomycetes</taxon>
        <taxon>Taphrinales</taxon>
        <taxon>Protomycetaceae</taxon>
        <taxon>Protomyces</taxon>
    </lineage>
</organism>
<evidence type="ECO:0000313" key="2">
    <source>
        <dbReference type="EMBL" id="ORY77723.1"/>
    </source>
</evidence>
<keyword evidence="3" id="KW-1185">Reference proteome</keyword>
<feature type="domain" description="SMP-30/Gluconolactonase/LRE-like region" evidence="1">
    <location>
        <begin position="249"/>
        <end position="321"/>
    </location>
</feature>
<feature type="domain" description="SMP-30/Gluconolactonase/LRE-like region" evidence="1">
    <location>
        <begin position="72"/>
        <end position="238"/>
    </location>
</feature>
<accession>A0A1Y2F1K8</accession>
<dbReference type="Gene3D" id="2.120.10.30">
    <property type="entry name" value="TolB, C-terminal domain"/>
    <property type="match status" value="1"/>
</dbReference>
<evidence type="ECO:0000313" key="3">
    <source>
        <dbReference type="Proteomes" id="UP000193685"/>
    </source>
</evidence>
<dbReference type="STRING" id="56484.A0A1Y2F1K8"/>
<dbReference type="OrthoDB" id="423498at2759"/>
<evidence type="ECO:0000259" key="1">
    <source>
        <dbReference type="Pfam" id="PF08450"/>
    </source>
</evidence>
<dbReference type="OMA" id="RVYAGCG"/>
<proteinExistence type="predicted"/>
<dbReference type="RefSeq" id="XP_040723108.1">
    <property type="nucleotide sequence ID" value="XM_040869914.1"/>
</dbReference>
<dbReference type="AlphaFoldDB" id="A0A1Y2F1K8"/>
<dbReference type="SUPFAM" id="SSF63829">
    <property type="entry name" value="Calcium-dependent phosphotriesterase"/>
    <property type="match status" value="1"/>
</dbReference>
<name>A0A1Y2F1K8_PROLT</name>
<dbReference type="InterPro" id="IPR052988">
    <property type="entry name" value="Oryzine_lactonohydrolase"/>
</dbReference>
<dbReference type="InterPro" id="IPR011042">
    <property type="entry name" value="6-blade_b-propeller_TolB-like"/>
</dbReference>
<comment type="caution">
    <text evidence="2">The sequence shown here is derived from an EMBL/GenBank/DDBJ whole genome shotgun (WGS) entry which is preliminary data.</text>
</comment>
<dbReference type="InterPro" id="IPR013658">
    <property type="entry name" value="SGL"/>
</dbReference>
<dbReference type="GeneID" id="63786513"/>
<dbReference type="PANTHER" id="PTHR47064">
    <property type="entry name" value="PUTATIVE (AFU_ORTHOLOGUE AFUA_1G08990)-RELATED"/>
    <property type="match status" value="1"/>
</dbReference>
<dbReference type="PANTHER" id="PTHR47064:SF2">
    <property type="entry name" value="SMP-30_GLUCONOLACTONASE_LRE-LIKE REGION DOMAIN-CONTAINING PROTEIN-RELATED"/>
    <property type="match status" value="1"/>
</dbReference>
<dbReference type="EMBL" id="MCFI01000019">
    <property type="protein sequence ID" value="ORY77723.1"/>
    <property type="molecule type" value="Genomic_DNA"/>
</dbReference>